<dbReference type="InterPro" id="IPR052951">
    <property type="entry name" value="Tellurite_res_ion_channel"/>
</dbReference>
<dbReference type="RefSeq" id="WP_198409353.1">
    <property type="nucleotide sequence ID" value="NZ_FRCR01000004.1"/>
</dbReference>
<evidence type="ECO:0000256" key="4">
    <source>
        <dbReference type="ARBA" id="ARBA00023136"/>
    </source>
</evidence>
<dbReference type="PANTHER" id="PTHR37955:SF1">
    <property type="entry name" value="DEP DOMAIN-CONTAINING PROTEIN"/>
    <property type="match status" value="1"/>
</dbReference>
<evidence type="ECO:0000313" key="6">
    <source>
        <dbReference type="EMBL" id="SHM35972.1"/>
    </source>
</evidence>
<evidence type="ECO:0000313" key="7">
    <source>
        <dbReference type="Proteomes" id="UP000184375"/>
    </source>
</evidence>
<comment type="subcellular location">
    <subcellularLocation>
        <location evidence="1">Membrane</location>
        <topology evidence="1">Multi-pass membrane protein</topology>
    </subcellularLocation>
</comment>
<feature type="transmembrane region" description="Helical" evidence="5">
    <location>
        <begin position="36"/>
        <end position="54"/>
    </location>
</feature>
<dbReference type="InterPro" id="IPR004695">
    <property type="entry name" value="SLAC1/Mae1/Ssu1/TehA"/>
</dbReference>
<dbReference type="Pfam" id="PF03595">
    <property type="entry name" value="SLAC1"/>
    <property type="match status" value="1"/>
</dbReference>
<evidence type="ECO:0000256" key="5">
    <source>
        <dbReference type="SAM" id="Phobius"/>
    </source>
</evidence>
<dbReference type="Gene3D" id="1.50.10.150">
    <property type="entry name" value="Voltage-dependent anion channel"/>
    <property type="match status" value="1"/>
</dbReference>
<keyword evidence="2 5" id="KW-0812">Transmembrane</keyword>
<proteinExistence type="predicted"/>
<name>A0A1M7I5B3_9FIRM</name>
<gene>
    <name evidence="6" type="ORF">SAMN05660826_00847</name>
</gene>
<dbReference type="GO" id="GO:0046583">
    <property type="term" value="F:monoatomic cation efflux transmembrane transporter activity"/>
    <property type="evidence" value="ECO:0007669"/>
    <property type="project" value="TreeGrafter"/>
</dbReference>
<dbReference type="GO" id="GO:0005886">
    <property type="term" value="C:plasma membrane"/>
    <property type="evidence" value="ECO:0007669"/>
    <property type="project" value="TreeGrafter"/>
</dbReference>
<protein>
    <submittedName>
        <fullName evidence="6">Voltage-dependent anion channel</fullName>
    </submittedName>
</protein>
<keyword evidence="7" id="KW-1185">Reference proteome</keyword>
<dbReference type="PANTHER" id="PTHR37955">
    <property type="entry name" value="TELLURITE RESISTANCE PROTEIN TEHA"/>
    <property type="match status" value="1"/>
</dbReference>
<keyword evidence="4 5" id="KW-0472">Membrane</keyword>
<reference evidence="7" key="1">
    <citation type="submission" date="2016-11" db="EMBL/GenBank/DDBJ databases">
        <authorList>
            <person name="Varghese N."/>
            <person name="Submissions S."/>
        </authorList>
    </citation>
    <scope>NUCLEOTIDE SEQUENCE [LARGE SCALE GENOMIC DNA]</scope>
    <source>
        <strain evidence="7">DSM 18802</strain>
    </source>
</reference>
<dbReference type="AlphaFoldDB" id="A0A1M7I5B3"/>
<evidence type="ECO:0000256" key="3">
    <source>
        <dbReference type="ARBA" id="ARBA00022989"/>
    </source>
</evidence>
<evidence type="ECO:0000256" key="2">
    <source>
        <dbReference type="ARBA" id="ARBA00022692"/>
    </source>
</evidence>
<accession>A0A1M7I5B3</accession>
<evidence type="ECO:0000256" key="1">
    <source>
        <dbReference type="ARBA" id="ARBA00004141"/>
    </source>
</evidence>
<feature type="transmembrane region" description="Helical" evidence="5">
    <location>
        <begin position="12"/>
        <end position="30"/>
    </location>
</feature>
<dbReference type="Proteomes" id="UP000184375">
    <property type="component" value="Unassembled WGS sequence"/>
</dbReference>
<dbReference type="EMBL" id="FRCR01000004">
    <property type="protein sequence ID" value="SHM35972.1"/>
    <property type="molecule type" value="Genomic_DNA"/>
</dbReference>
<feature type="transmembrane region" description="Helical" evidence="5">
    <location>
        <begin position="93"/>
        <end position="112"/>
    </location>
</feature>
<organism evidence="6 7">
    <name type="scientific">Caldanaerovirga acetigignens</name>
    <dbReference type="NCBI Taxonomy" id="447595"/>
    <lineage>
        <taxon>Bacteria</taxon>
        <taxon>Bacillati</taxon>
        <taxon>Bacillota</taxon>
        <taxon>Clostridia</taxon>
        <taxon>Thermosediminibacterales</taxon>
        <taxon>Thermosediminibacteraceae</taxon>
        <taxon>Caldanaerovirga</taxon>
    </lineage>
</organism>
<feature type="transmembrane region" description="Helical" evidence="5">
    <location>
        <begin position="66"/>
        <end position="87"/>
    </location>
</feature>
<sequence>MDRIVKSVPIPISGLMLGVAAAGNLLSQYGSVYKNIFGFLSAVILVLVVAKIIMVPKSVLESFENLAVAGVMPTFSMGIIILANYIKDYLYEAAYLLWFSGLCLHLIVMYFFTKKYILNFKIEKVFPSYFVVYVGIVCGKRNFPNVWLCQPWTVLVLVRIYCLLDFASVDIV</sequence>
<dbReference type="STRING" id="447595.SAMN05660826_00847"/>
<keyword evidence="3 5" id="KW-1133">Transmembrane helix</keyword>
<dbReference type="InterPro" id="IPR038665">
    <property type="entry name" value="Voltage-dep_anion_channel_sf"/>
</dbReference>